<sequence length="357" mass="39683">MPVLPPRPSYGRTPMDATVGGVKGVDIQVYQHPKNFQFAPAAEIPSSMKTTADEASHSVDTAPQDSAFAWYCIVVVNCVKLHGMVIVNHHHAVQKMRLSARANADTGAAAVTEITTANLSDHQQQQQINHPRKVSLTNRFFHSARTIFTRLRCLSADRATTSKGKQVAQRLKRAGSTPTAVDMEETTTVRRVYPTDFDATRGTIREKPPLQIEHDSVRLPNRGQINIRTGSFTERHCRSPEQDCVDLFRNVATNYNATPQVQRMRILPVVPAAKSTQPQQVTKSELEPLIDKLKQISEQDRQLTSGKKAGKAYRSGTATDQVMDQIRKDLVQIHDLEQSARSSIKRSSNSSSLSPNR</sequence>
<gene>
    <name evidence="2" type="ORF">Ciccas_013229</name>
</gene>
<evidence type="ECO:0000313" key="3">
    <source>
        <dbReference type="Proteomes" id="UP001626550"/>
    </source>
</evidence>
<organism evidence="2 3">
    <name type="scientific">Cichlidogyrus casuarinus</name>
    <dbReference type="NCBI Taxonomy" id="1844966"/>
    <lineage>
        <taxon>Eukaryota</taxon>
        <taxon>Metazoa</taxon>
        <taxon>Spiralia</taxon>
        <taxon>Lophotrochozoa</taxon>
        <taxon>Platyhelminthes</taxon>
        <taxon>Monogenea</taxon>
        <taxon>Monopisthocotylea</taxon>
        <taxon>Dactylogyridea</taxon>
        <taxon>Ancyrocephalidae</taxon>
        <taxon>Cichlidogyrus</taxon>
    </lineage>
</organism>
<name>A0ABD2PMY6_9PLAT</name>
<dbReference type="Proteomes" id="UP001626550">
    <property type="component" value="Unassembled WGS sequence"/>
</dbReference>
<proteinExistence type="predicted"/>
<comment type="caution">
    <text evidence="2">The sequence shown here is derived from an EMBL/GenBank/DDBJ whole genome shotgun (WGS) entry which is preliminary data.</text>
</comment>
<accession>A0ABD2PMY6</accession>
<dbReference type="EMBL" id="JBJKFK010005588">
    <property type="protein sequence ID" value="KAL3308242.1"/>
    <property type="molecule type" value="Genomic_DNA"/>
</dbReference>
<feature type="region of interest" description="Disordered" evidence="1">
    <location>
        <begin position="336"/>
        <end position="357"/>
    </location>
</feature>
<dbReference type="AlphaFoldDB" id="A0ABD2PMY6"/>
<evidence type="ECO:0000256" key="1">
    <source>
        <dbReference type="SAM" id="MobiDB-lite"/>
    </source>
</evidence>
<reference evidence="2 3" key="1">
    <citation type="submission" date="2024-11" db="EMBL/GenBank/DDBJ databases">
        <title>Adaptive evolution of stress response genes in parasites aligns with host niche diversity.</title>
        <authorList>
            <person name="Hahn C."/>
            <person name="Resl P."/>
        </authorList>
    </citation>
    <scope>NUCLEOTIDE SEQUENCE [LARGE SCALE GENOMIC DNA]</scope>
    <source>
        <strain evidence="2">EGGRZ-B1_66</strain>
        <tissue evidence="2">Body</tissue>
    </source>
</reference>
<keyword evidence="3" id="KW-1185">Reference proteome</keyword>
<evidence type="ECO:0000313" key="2">
    <source>
        <dbReference type="EMBL" id="KAL3308242.1"/>
    </source>
</evidence>
<feature type="region of interest" description="Disordered" evidence="1">
    <location>
        <begin position="300"/>
        <end position="320"/>
    </location>
</feature>
<protein>
    <submittedName>
        <fullName evidence="2">Uncharacterized protein</fullName>
    </submittedName>
</protein>
<feature type="compositionally biased region" description="Low complexity" evidence="1">
    <location>
        <begin position="339"/>
        <end position="357"/>
    </location>
</feature>